<dbReference type="OrthoDB" id="9812495at2"/>
<accession>A0A2U8RM64</accession>
<dbReference type="PANTHER" id="PTHR46558">
    <property type="entry name" value="TRACRIPTIONAL REGULATORY PROTEIN-RELATED-RELATED"/>
    <property type="match status" value="1"/>
</dbReference>
<reference evidence="5 7" key="1">
    <citation type="submission" date="2016-09" db="EMBL/GenBank/DDBJ databases">
        <authorList>
            <consortium name="Pathogen Informatics"/>
            <person name="Sun Q."/>
            <person name="Inoue M."/>
        </authorList>
    </citation>
    <scope>NUCLEOTIDE SEQUENCE [LARGE SCALE GENOMIC DNA]</scope>
    <source>
        <strain evidence="5 7">82C</strain>
    </source>
</reference>
<protein>
    <submittedName>
        <fullName evidence="5 6">DNA binding protein</fullName>
    </submittedName>
    <submittedName>
        <fullName evidence="4">Putative bacteriophage CI repressor</fullName>
    </submittedName>
</protein>
<evidence type="ECO:0000313" key="7">
    <source>
        <dbReference type="Proteomes" id="UP000095412"/>
    </source>
</evidence>
<evidence type="ECO:0000313" key="8">
    <source>
        <dbReference type="Proteomes" id="UP000095768"/>
    </source>
</evidence>
<reference evidence="6 8" key="2">
    <citation type="submission" date="2016-09" db="EMBL/GenBank/DDBJ databases">
        <authorList>
            <consortium name="Pathogen Informatics"/>
        </authorList>
    </citation>
    <scope>NUCLEOTIDE SEQUENCE [LARGE SCALE GENOMIC DNA]</scope>
    <source>
        <strain evidence="6 8">82B</strain>
    </source>
</reference>
<dbReference type="Pfam" id="PF01381">
    <property type="entry name" value="HTH_3"/>
    <property type="match status" value="1"/>
</dbReference>
<dbReference type="Gene3D" id="1.10.260.40">
    <property type="entry name" value="lambda repressor-like DNA-binding domains"/>
    <property type="match status" value="1"/>
</dbReference>
<dbReference type="EMBL" id="MH155596">
    <property type="protein sequence ID" value="AWM30219.1"/>
    <property type="molecule type" value="Genomic_DNA"/>
</dbReference>
<dbReference type="AlphaFoldDB" id="A0A1D4NTE4"/>
<dbReference type="PROSITE" id="PS50943">
    <property type="entry name" value="HTH_CROC1"/>
    <property type="match status" value="1"/>
</dbReference>
<dbReference type="GO" id="GO:0003677">
    <property type="term" value="F:DNA binding"/>
    <property type="evidence" value="ECO:0007669"/>
    <property type="project" value="UniProtKB-KW"/>
</dbReference>
<evidence type="ECO:0000313" key="4">
    <source>
        <dbReference type="EMBL" id="AWM30219.1"/>
    </source>
</evidence>
<dbReference type="Proteomes" id="UP000095768">
    <property type="component" value="Unassembled WGS sequence"/>
</dbReference>
<dbReference type="EMBL" id="FMPI01000012">
    <property type="protein sequence ID" value="SCT09195.1"/>
    <property type="molecule type" value="Genomic_DNA"/>
</dbReference>
<feature type="transmembrane region" description="Helical" evidence="2">
    <location>
        <begin position="91"/>
        <end position="109"/>
    </location>
</feature>
<evidence type="ECO:0000313" key="6">
    <source>
        <dbReference type="EMBL" id="SCT13861.1"/>
    </source>
</evidence>
<sequence>MKMAEQIKKHRKELGLTQEELADKLNTTRQSVSKWEQGTLEPNIQMINNLAVLFGISLDNLVNGKSNDEVNVNENCVSRPMNFWEFASQKWWLIIIILLIVSGTLSQIFN</sequence>
<dbReference type="InterPro" id="IPR010982">
    <property type="entry name" value="Lambda_DNA-bd_dom_sf"/>
</dbReference>
<name>A0A1D4NTE4_9STAP</name>
<dbReference type="SMART" id="SM00530">
    <property type="entry name" value="HTH_XRE"/>
    <property type="match status" value="1"/>
</dbReference>
<keyword evidence="2" id="KW-0812">Transmembrane</keyword>
<gene>
    <name evidence="6" type="ORF">SAMEA2297795_01862</name>
    <name evidence="5" type="ORF">SAMEA2297796_01729</name>
    <name evidence="4" type="ORF">SCC82B_00079</name>
</gene>
<accession>A0A1D4NTE4</accession>
<feature type="domain" description="HTH cro/C1-type" evidence="3">
    <location>
        <begin position="7"/>
        <end position="61"/>
    </location>
</feature>
<dbReference type="Proteomes" id="UP000095412">
    <property type="component" value="Unassembled WGS sequence"/>
</dbReference>
<keyword evidence="1" id="KW-0238">DNA-binding</keyword>
<dbReference type="CDD" id="cd00093">
    <property type="entry name" value="HTH_XRE"/>
    <property type="match status" value="1"/>
</dbReference>
<keyword evidence="2" id="KW-1133">Transmembrane helix</keyword>
<dbReference type="RefSeq" id="WP_069995885.1">
    <property type="nucleotide sequence ID" value="NZ_FMPG01000008.1"/>
</dbReference>
<evidence type="ECO:0000313" key="5">
    <source>
        <dbReference type="EMBL" id="SCT09195.1"/>
    </source>
</evidence>
<evidence type="ECO:0000256" key="1">
    <source>
        <dbReference type="ARBA" id="ARBA00023125"/>
    </source>
</evidence>
<keyword evidence="2" id="KW-0472">Membrane</keyword>
<dbReference type="InterPro" id="IPR001387">
    <property type="entry name" value="Cro/C1-type_HTH"/>
</dbReference>
<organism evidence="6 8">
    <name type="scientific">Staphylococcus caeli</name>
    <dbReference type="NCBI Taxonomy" id="2201815"/>
    <lineage>
        <taxon>Bacteria</taxon>
        <taxon>Bacillati</taxon>
        <taxon>Bacillota</taxon>
        <taxon>Bacilli</taxon>
        <taxon>Bacillales</taxon>
        <taxon>Staphylococcaceae</taxon>
        <taxon>Staphylococcus</taxon>
    </lineage>
</organism>
<evidence type="ECO:0000256" key="2">
    <source>
        <dbReference type="SAM" id="Phobius"/>
    </source>
</evidence>
<dbReference type="PANTHER" id="PTHR46558:SF15">
    <property type="entry name" value="HELIX-TURN-HELIX DOMAIN PROTEIN"/>
    <property type="match status" value="1"/>
</dbReference>
<proteinExistence type="predicted"/>
<reference evidence="4" key="3">
    <citation type="submission" date="2018-03" db="EMBL/GenBank/DDBJ databases">
        <title>A novel mecC allotype, mecC3, in a new Staphylococcus species, Staphylococcus caeli.</title>
        <authorList>
            <person name="MacFadyen A.C."/>
            <person name="Harrison E.M."/>
            <person name="Morgan F.J.E."/>
            <person name="Parkhill J."/>
            <person name="Holmes M.A."/>
            <person name="Paterson G.K."/>
        </authorList>
    </citation>
    <scope>NUCLEOTIDE SEQUENCE</scope>
    <source>
        <strain evidence="4">82B</strain>
    </source>
</reference>
<dbReference type="SUPFAM" id="SSF47413">
    <property type="entry name" value="lambda repressor-like DNA-binding domains"/>
    <property type="match status" value="1"/>
</dbReference>
<dbReference type="EMBL" id="FMPG01000008">
    <property type="protein sequence ID" value="SCT13861.1"/>
    <property type="molecule type" value="Genomic_DNA"/>
</dbReference>
<keyword evidence="7" id="KW-1185">Reference proteome</keyword>
<evidence type="ECO:0000259" key="3">
    <source>
        <dbReference type="PROSITE" id="PS50943"/>
    </source>
</evidence>